<dbReference type="AlphaFoldDB" id="A0A498DLR2"/>
<reference evidence="1 2" key="1">
    <citation type="submission" date="2018-10" db="EMBL/GenBank/DDBJ databases">
        <title>Oceanobacillus sp. YLB-02 draft genome.</title>
        <authorList>
            <person name="Yu L."/>
        </authorList>
    </citation>
    <scope>NUCLEOTIDE SEQUENCE [LARGE SCALE GENOMIC DNA]</scope>
    <source>
        <strain evidence="1 2">YLB-02</strain>
    </source>
</reference>
<evidence type="ECO:0000313" key="2">
    <source>
        <dbReference type="Proteomes" id="UP000270219"/>
    </source>
</evidence>
<gene>
    <name evidence="1" type="ORF">D8M04_13525</name>
</gene>
<sequence length="103" mass="11891">MEPIVVIDNELLEEYALLSTFFSPSNTTLGVLILGENYHEVSRNVILRVYRLNKETDGKFYSQAELQVFSFSSFNEAEQFLSYLPEMSALELILMMEKENLVV</sequence>
<organism evidence="1 2">
    <name type="scientific">Oceanobacillus piezotolerans</name>
    <dbReference type="NCBI Taxonomy" id="2448030"/>
    <lineage>
        <taxon>Bacteria</taxon>
        <taxon>Bacillati</taxon>
        <taxon>Bacillota</taxon>
        <taxon>Bacilli</taxon>
        <taxon>Bacillales</taxon>
        <taxon>Bacillaceae</taxon>
        <taxon>Oceanobacillus</taxon>
    </lineage>
</organism>
<evidence type="ECO:0000313" key="1">
    <source>
        <dbReference type="EMBL" id="RLL43919.1"/>
    </source>
</evidence>
<proteinExistence type="predicted"/>
<accession>A0A498DLR2</accession>
<protein>
    <submittedName>
        <fullName evidence="1">Uncharacterized protein</fullName>
    </submittedName>
</protein>
<dbReference type="RefSeq" id="WP_121523841.1">
    <property type="nucleotide sequence ID" value="NZ_RCHR01000004.1"/>
</dbReference>
<keyword evidence="2" id="KW-1185">Reference proteome</keyword>
<name>A0A498DLR2_9BACI</name>
<comment type="caution">
    <text evidence="1">The sequence shown here is derived from an EMBL/GenBank/DDBJ whole genome shotgun (WGS) entry which is preliminary data.</text>
</comment>
<dbReference type="EMBL" id="RCHR01000004">
    <property type="protein sequence ID" value="RLL43919.1"/>
    <property type="molecule type" value="Genomic_DNA"/>
</dbReference>
<dbReference type="Proteomes" id="UP000270219">
    <property type="component" value="Unassembled WGS sequence"/>
</dbReference>